<reference evidence="2 3" key="1">
    <citation type="submission" date="2020-07" db="EMBL/GenBank/DDBJ databases">
        <title>Luteimonas sp. SJ-92.</title>
        <authorList>
            <person name="Huang X.-X."/>
            <person name="Xu L."/>
            <person name="Sun J.-Q."/>
        </authorList>
    </citation>
    <scope>NUCLEOTIDE SEQUENCE [LARGE SCALE GENOMIC DNA]</scope>
    <source>
        <strain evidence="2 3">SJ-92</strain>
    </source>
</reference>
<comment type="caution">
    <text evidence="2">The sequence shown here is derived from an EMBL/GenBank/DDBJ whole genome shotgun (WGS) entry which is preliminary data.</text>
</comment>
<evidence type="ECO:0000313" key="2">
    <source>
        <dbReference type="EMBL" id="NZA27756.1"/>
    </source>
</evidence>
<keyword evidence="3" id="KW-1185">Reference proteome</keyword>
<keyword evidence="1" id="KW-0472">Membrane</keyword>
<evidence type="ECO:0000313" key="3">
    <source>
        <dbReference type="Proteomes" id="UP000578091"/>
    </source>
</evidence>
<name>A0A853JEK3_9GAMM</name>
<feature type="transmembrane region" description="Helical" evidence="1">
    <location>
        <begin position="95"/>
        <end position="114"/>
    </location>
</feature>
<protein>
    <submittedName>
        <fullName evidence="2">Uncharacterized protein</fullName>
    </submittedName>
</protein>
<organism evidence="2 3">
    <name type="scientific">Luteimonas salinisoli</name>
    <dbReference type="NCBI Taxonomy" id="2752307"/>
    <lineage>
        <taxon>Bacteria</taxon>
        <taxon>Pseudomonadati</taxon>
        <taxon>Pseudomonadota</taxon>
        <taxon>Gammaproteobacteria</taxon>
        <taxon>Lysobacterales</taxon>
        <taxon>Lysobacteraceae</taxon>
        <taxon>Luteimonas</taxon>
    </lineage>
</organism>
<feature type="transmembrane region" description="Helical" evidence="1">
    <location>
        <begin position="120"/>
        <end position="142"/>
    </location>
</feature>
<dbReference type="RefSeq" id="WP_180679525.1">
    <property type="nucleotide sequence ID" value="NZ_JACCKA010000086.1"/>
</dbReference>
<dbReference type="EMBL" id="JACCKA010000086">
    <property type="protein sequence ID" value="NZA27756.1"/>
    <property type="molecule type" value="Genomic_DNA"/>
</dbReference>
<gene>
    <name evidence="2" type="ORF">H0E84_15360</name>
</gene>
<dbReference type="AlphaFoldDB" id="A0A853JEK3"/>
<evidence type="ECO:0000256" key="1">
    <source>
        <dbReference type="SAM" id="Phobius"/>
    </source>
</evidence>
<sequence>MSASAELLLAVAVAALYLQDSALLLHYDEAVVTRAGRGWRVAIGPALELGGRQLYLPNPLTPQRVHFRASWLGAEADAGAPDAQRLQPFLAALRAPGAACVALLGLLAALPAALLFYPHALLLAALLFLVYATIGLQLALLARARTTLGLERRELAALAVEALLCPPHAVNLVRRLGLRRGFGGDPVAFAAATLAGPARARLRAAIERRIALIAGHADGSARLQARRRHLQQSLPWA</sequence>
<keyword evidence="1" id="KW-0812">Transmembrane</keyword>
<dbReference type="Proteomes" id="UP000578091">
    <property type="component" value="Unassembled WGS sequence"/>
</dbReference>
<accession>A0A853JEK3</accession>
<proteinExistence type="predicted"/>
<keyword evidence="1" id="KW-1133">Transmembrane helix</keyword>